<evidence type="ECO:0000313" key="4">
    <source>
        <dbReference type="Proteomes" id="UP001145021"/>
    </source>
</evidence>
<feature type="compositionally biased region" description="Basic residues" evidence="1">
    <location>
        <begin position="89"/>
        <end position="104"/>
    </location>
</feature>
<feature type="region of interest" description="Disordered" evidence="1">
    <location>
        <begin position="320"/>
        <end position="390"/>
    </location>
</feature>
<dbReference type="EMBL" id="JANBOH010000003">
    <property type="protein sequence ID" value="KAJ1648580.1"/>
    <property type="molecule type" value="Genomic_DNA"/>
</dbReference>
<organism evidence="3 4">
    <name type="scientific">Coemansia asiatica</name>
    <dbReference type="NCBI Taxonomy" id="1052880"/>
    <lineage>
        <taxon>Eukaryota</taxon>
        <taxon>Fungi</taxon>
        <taxon>Fungi incertae sedis</taxon>
        <taxon>Zoopagomycota</taxon>
        <taxon>Kickxellomycotina</taxon>
        <taxon>Kickxellomycetes</taxon>
        <taxon>Kickxellales</taxon>
        <taxon>Kickxellaceae</taxon>
        <taxon>Coemansia</taxon>
    </lineage>
</organism>
<dbReference type="PROSITE" id="PS50217">
    <property type="entry name" value="BZIP"/>
    <property type="match status" value="1"/>
</dbReference>
<accession>A0A9W7XS20</accession>
<feature type="compositionally biased region" description="Low complexity" evidence="1">
    <location>
        <begin position="236"/>
        <end position="246"/>
    </location>
</feature>
<dbReference type="CDD" id="cd14686">
    <property type="entry name" value="bZIP"/>
    <property type="match status" value="1"/>
</dbReference>
<dbReference type="Proteomes" id="UP001145021">
    <property type="component" value="Unassembled WGS sequence"/>
</dbReference>
<feature type="region of interest" description="Disordered" evidence="1">
    <location>
        <begin position="407"/>
        <end position="470"/>
    </location>
</feature>
<feature type="compositionally biased region" description="Low complexity" evidence="1">
    <location>
        <begin position="144"/>
        <end position="155"/>
    </location>
</feature>
<evidence type="ECO:0000259" key="2">
    <source>
        <dbReference type="PROSITE" id="PS50217"/>
    </source>
</evidence>
<sequence length="524" mass="57800">MSDNGGRRSEYQLPSIKTLTGSPPLAARHAAQGYPLERPVQNRQGHQHHQYGQQQQQLSAPPVPGGHGQYYAHHHQQQHHSQYHQQQQQHHHHSNSNSHTHGHSHQSQTSSQSQQLHTPATAPRMEPVHGGYAHISQSHEYRGSYPYSSSSSYMSRPLETPVSAPSPLDHYSQSQQQGHSYSQKPYQKSAYAGYGSGHHGQYPAEPMRISPVQGSSGVSGMARTQPQVQPGQVSNQHHAQVVAHAQTAPSQGQSPEYPSISSHPSHRHSYYQQQQQQQQPQYSDAFARAPAPRIGAPSGPFVPQPKQRLSLIGTCEPYAGSSVSPHAGSADLGSKPTDATGSQDGDQKSDAGTSGLPADADEALLKRRKRNAQSAARLRERRKTREQELTASCASLESQIQRLQEELHDEKKRAKNEKSGKTGVVEERVEMRRSDSRGAKRTLSATTDGEGDSVMVEAAASREGSKKRSRPIRELDQVRLDDLKGKIETLGKLNQQVCVNLGVLRQEIQRISQAIISQKDHRRD</sequence>
<evidence type="ECO:0000313" key="3">
    <source>
        <dbReference type="EMBL" id="KAJ1648580.1"/>
    </source>
</evidence>
<feature type="compositionally biased region" description="Low complexity" evidence="1">
    <location>
        <begin position="105"/>
        <end position="115"/>
    </location>
</feature>
<comment type="caution">
    <text evidence="3">The sequence shown here is derived from an EMBL/GenBank/DDBJ whole genome shotgun (WGS) entry which is preliminary data.</text>
</comment>
<dbReference type="AlphaFoldDB" id="A0A9W7XS20"/>
<proteinExistence type="predicted"/>
<dbReference type="Pfam" id="PF07716">
    <property type="entry name" value="bZIP_2"/>
    <property type="match status" value="1"/>
</dbReference>
<dbReference type="Gene3D" id="1.20.5.170">
    <property type="match status" value="1"/>
</dbReference>
<feature type="compositionally biased region" description="Basic residues" evidence="1">
    <location>
        <begin position="72"/>
        <end position="82"/>
    </location>
</feature>
<feature type="region of interest" description="Disordered" evidence="1">
    <location>
        <begin position="1"/>
        <end position="128"/>
    </location>
</feature>
<dbReference type="PROSITE" id="PS00036">
    <property type="entry name" value="BZIP_BASIC"/>
    <property type="match status" value="1"/>
</dbReference>
<feature type="compositionally biased region" description="Low complexity" evidence="1">
    <location>
        <begin position="270"/>
        <end position="283"/>
    </location>
</feature>
<reference evidence="3" key="1">
    <citation type="submission" date="2022-07" db="EMBL/GenBank/DDBJ databases">
        <title>Phylogenomic reconstructions and comparative analyses of Kickxellomycotina fungi.</title>
        <authorList>
            <person name="Reynolds N.K."/>
            <person name="Stajich J.E."/>
            <person name="Barry K."/>
            <person name="Grigoriev I.V."/>
            <person name="Crous P."/>
            <person name="Smith M.E."/>
        </authorList>
    </citation>
    <scope>NUCLEOTIDE SEQUENCE</scope>
    <source>
        <strain evidence="3">NBRC 105413</strain>
    </source>
</reference>
<feature type="compositionally biased region" description="Polar residues" evidence="1">
    <location>
        <begin position="247"/>
        <end position="256"/>
    </location>
</feature>
<feature type="compositionally biased region" description="Basic and acidic residues" evidence="1">
    <location>
        <begin position="407"/>
        <end position="438"/>
    </location>
</feature>
<feature type="compositionally biased region" description="Polar residues" evidence="1">
    <location>
        <begin position="212"/>
        <end position="235"/>
    </location>
</feature>
<gene>
    <name evidence="3" type="ORF">LPJ64_000160</name>
</gene>
<feature type="region of interest" description="Disordered" evidence="1">
    <location>
        <begin position="142"/>
        <end position="306"/>
    </location>
</feature>
<protein>
    <recommendedName>
        <fullName evidence="2">BZIP domain-containing protein</fullName>
    </recommendedName>
</protein>
<feature type="compositionally biased region" description="Low complexity" evidence="1">
    <location>
        <begin position="170"/>
        <end position="183"/>
    </location>
</feature>
<evidence type="ECO:0000256" key="1">
    <source>
        <dbReference type="SAM" id="MobiDB-lite"/>
    </source>
</evidence>
<feature type="domain" description="BZIP" evidence="2">
    <location>
        <begin position="361"/>
        <end position="413"/>
    </location>
</feature>
<name>A0A9W7XS20_9FUNG</name>
<feature type="compositionally biased region" description="Basic and acidic residues" evidence="1">
    <location>
        <begin position="1"/>
        <end position="10"/>
    </location>
</feature>
<dbReference type="GO" id="GO:0003700">
    <property type="term" value="F:DNA-binding transcription factor activity"/>
    <property type="evidence" value="ECO:0007669"/>
    <property type="project" value="InterPro"/>
</dbReference>
<keyword evidence="4" id="KW-1185">Reference proteome</keyword>
<dbReference type="InterPro" id="IPR004827">
    <property type="entry name" value="bZIP"/>
</dbReference>